<dbReference type="InterPro" id="IPR037914">
    <property type="entry name" value="SpoVT-AbrB_sf"/>
</dbReference>
<evidence type="ECO:0000259" key="3">
    <source>
        <dbReference type="PROSITE" id="PS51740"/>
    </source>
</evidence>
<gene>
    <name evidence="4" type="ORF">ICT70_03060</name>
</gene>
<organism evidence="4 5">
    <name type="scientific">Pelovirga terrestris</name>
    <dbReference type="NCBI Taxonomy" id="2771352"/>
    <lineage>
        <taxon>Bacteria</taxon>
        <taxon>Pseudomonadati</taxon>
        <taxon>Thermodesulfobacteriota</taxon>
        <taxon>Desulfuromonadia</taxon>
        <taxon>Geobacterales</taxon>
        <taxon>Geobacteraceae</taxon>
        <taxon>Pelovirga</taxon>
    </lineage>
</organism>
<keyword evidence="2" id="KW-0238">DNA-binding</keyword>
<evidence type="ECO:0000313" key="5">
    <source>
        <dbReference type="Proteomes" id="UP000632828"/>
    </source>
</evidence>
<dbReference type="SMART" id="SM00966">
    <property type="entry name" value="SpoVT_AbrB"/>
    <property type="match status" value="1"/>
</dbReference>
<evidence type="ECO:0000313" key="4">
    <source>
        <dbReference type="EMBL" id="MBD1399642.1"/>
    </source>
</evidence>
<name>A0A8J6QWY4_9BACT</name>
<comment type="caution">
    <text evidence="4">The sequence shown here is derived from an EMBL/GenBank/DDBJ whole genome shotgun (WGS) entry which is preliminary data.</text>
</comment>
<proteinExistence type="inferred from homology"/>
<dbReference type="InterPro" id="IPR051734">
    <property type="entry name" value="VapB_TA_antitoxins"/>
</dbReference>
<dbReference type="PROSITE" id="PS51740">
    <property type="entry name" value="SPOVT_ABRB"/>
    <property type="match status" value="1"/>
</dbReference>
<dbReference type="EMBL" id="JACWUN010000003">
    <property type="protein sequence ID" value="MBD1399642.1"/>
    <property type="molecule type" value="Genomic_DNA"/>
</dbReference>
<dbReference type="InterPro" id="IPR007159">
    <property type="entry name" value="SpoVT-AbrB_dom"/>
</dbReference>
<keyword evidence="5" id="KW-1185">Reference proteome</keyword>
<accession>A0A8J6QWY4</accession>
<dbReference type="SUPFAM" id="SSF89447">
    <property type="entry name" value="AbrB/MazE/MraZ-like"/>
    <property type="match status" value="1"/>
</dbReference>
<feature type="domain" description="SpoVT-AbrB" evidence="3">
    <location>
        <begin position="4"/>
        <end position="44"/>
    </location>
</feature>
<dbReference type="Proteomes" id="UP000632828">
    <property type="component" value="Unassembled WGS sequence"/>
</dbReference>
<dbReference type="Pfam" id="PF04014">
    <property type="entry name" value="MazE_antitoxin"/>
    <property type="match status" value="1"/>
</dbReference>
<dbReference type="AlphaFoldDB" id="A0A8J6QWY4"/>
<dbReference type="PANTHER" id="PTHR37550">
    <property type="entry name" value="ANTITOXIN VAPB1"/>
    <property type="match status" value="1"/>
</dbReference>
<dbReference type="PANTHER" id="PTHR37550:SF3">
    <property type="entry name" value="ANTITOXIN VAPB1"/>
    <property type="match status" value="1"/>
</dbReference>
<sequence length="75" mass="8670">MKTAKLFKNGKSQAVRLPKEFRLDGEEVYIKQTGNVVQLIPMSGSWDSLFSSLDKFSPDFMADRQQPQLENREDF</sequence>
<evidence type="ECO:0000256" key="2">
    <source>
        <dbReference type="PROSITE-ProRule" id="PRU01076"/>
    </source>
</evidence>
<evidence type="ECO:0000256" key="1">
    <source>
        <dbReference type="ARBA" id="ARBA00007924"/>
    </source>
</evidence>
<dbReference type="NCBIfam" id="NF040493">
    <property type="entry name" value="TA_anti_VapB"/>
    <property type="match status" value="1"/>
</dbReference>
<dbReference type="RefSeq" id="WP_191153923.1">
    <property type="nucleotide sequence ID" value="NZ_JACWUN010000003.1"/>
</dbReference>
<reference evidence="4" key="1">
    <citation type="submission" date="2020-09" db="EMBL/GenBank/DDBJ databases">
        <title>Pelobacter alkaliphilus sp. nov., a novel anaerobic arsenate-reducing bacterium from terrestrial mud volcano.</title>
        <authorList>
            <person name="Khomyakova M.A."/>
            <person name="Merkel A.Y."/>
            <person name="Slobodkin A.I."/>
        </authorList>
    </citation>
    <scope>NUCLEOTIDE SEQUENCE</scope>
    <source>
        <strain evidence="4">M08fum</strain>
    </source>
</reference>
<protein>
    <submittedName>
        <fullName evidence="4">Antitoxin</fullName>
    </submittedName>
</protein>
<dbReference type="GO" id="GO:0003677">
    <property type="term" value="F:DNA binding"/>
    <property type="evidence" value="ECO:0007669"/>
    <property type="project" value="UniProtKB-UniRule"/>
</dbReference>
<comment type="similarity">
    <text evidence="1">Belongs to the VapB family.</text>
</comment>
<dbReference type="InterPro" id="IPR047976">
    <property type="entry name" value="Anti_VapB2-like"/>
</dbReference>
<dbReference type="Gene3D" id="2.10.260.10">
    <property type="match status" value="1"/>
</dbReference>